<evidence type="ECO:0000256" key="10">
    <source>
        <dbReference type="ARBA" id="ARBA00054563"/>
    </source>
</evidence>
<keyword evidence="6" id="KW-0206">Cytoskeleton</keyword>
<evidence type="ECO:0000256" key="11">
    <source>
        <dbReference type="ARBA" id="ARBA00078357"/>
    </source>
</evidence>
<keyword evidence="5" id="KW-0009">Actin-binding</keyword>
<dbReference type="PANTHER" id="PTHR23280">
    <property type="entry name" value="4.1 G PROTEIN"/>
    <property type="match status" value="1"/>
</dbReference>
<evidence type="ECO:0000256" key="2">
    <source>
        <dbReference type="ARBA" id="ARBA00004544"/>
    </source>
</evidence>
<dbReference type="InterPro" id="IPR011993">
    <property type="entry name" value="PH-like_dom_sf"/>
</dbReference>
<accession>A0A9W2UJB1</accession>
<dbReference type="SMART" id="SM00295">
    <property type="entry name" value="B41"/>
    <property type="match status" value="1"/>
</dbReference>
<dbReference type="Gene3D" id="3.10.20.90">
    <property type="entry name" value="Phosphatidylinositol 3-kinase Catalytic Subunit, Chain A, domain 1"/>
    <property type="match status" value="1"/>
</dbReference>
<dbReference type="PRINTS" id="PR00661">
    <property type="entry name" value="ERMFAMILY"/>
</dbReference>
<comment type="subcellular location">
    <subcellularLocation>
        <location evidence="2">Cytoplasm</location>
        <location evidence="2">Cell cortex</location>
    </subcellularLocation>
    <subcellularLocation>
        <location evidence="1">Cytoplasm</location>
        <location evidence="1">Cytoskeleton</location>
    </subcellularLocation>
</comment>
<dbReference type="SUPFAM" id="SSF47031">
    <property type="entry name" value="Second domain of FERM"/>
    <property type="match status" value="1"/>
</dbReference>
<protein>
    <recommendedName>
        <fullName evidence="7">Protein 4.1</fullName>
    </recommendedName>
    <alternativeName>
        <fullName evidence="11">4.1R</fullName>
    </alternativeName>
    <alternativeName>
        <fullName evidence="8">Band 4.1</fullName>
    </alternativeName>
    <alternativeName>
        <fullName evidence="9">Erythrocyte membrane protein band 4.1</fullName>
    </alternativeName>
</protein>
<keyword evidence="3" id="KW-0963">Cytoplasm</keyword>
<feature type="region of interest" description="Disordered" evidence="12">
    <location>
        <begin position="428"/>
        <end position="501"/>
    </location>
</feature>
<keyword evidence="4" id="KW-0597">Phosphoprotein</keyword>
<evidence type="ECO:0000256" key="5">
    <source>
        <dbReference type="ARBA" id="ARBA00023203"/>
    </source>
</evidence>
<dbReference type="Pfam" id="PF00373">
    <property type="entry name" value="FERM_M"/>
    <property type="match status" value="1"/>
</dbReference>
<name>A0A9W2UJB1_PANPR</name>
<dbReference type="InterPro" id="IPR029071">
    <property type="entry name" value="Ubiquitin-like_domsf"/>
</dbReference>
<feature type="compositionally biased region" description="Polar residues" evidence="12">
    <location>
        <begin position="76"/>
        <end position="87"/>
    </location>
</feature>
<dbReference type="PRINTS" id="PR00935">
    <property type="entry name" value="BAND41"/>
</dbReference>
<evidence type="ECO:0000256" key="12">
    <source>
        <dbReference type="SAM" id="MobiDB-lite"/>
    </source>
</evidence>
<dbReference type="CDD" id="cd17201">
    <property type="entry name" value="FERM_F1_EPB41L1"/>
    <property type="match status" value="1"/>
</dbReference>
<evidence type="ECO:0000256" key="6">
    <source>
        <dbReference type="ARBA" id="ARBA00023212"/>
    </source>
</evidence>
<dbReference type="InterPro" id="IPR007477">
    <property type="entry name" value="SAB_dom"/>
</dbReference>
<evidence type="ECO:0000256" key="7">
    <source>
        <dbReference type="ARBA" id="ARBA00023658"/>
    </source>
</evidence>
<dbReference type="GO" id="GO:0005856">
    <property type="term" value="C:cytoskeleton"/>
    <property type="evidence" value="ECO:0007669"/>
    <property type="project" value="UniProtKB-SubCell"/>
</dbReference>
<dbReference type="Pfam" id="PF09380">
    <property type="entry name" value="FERM_C"/>
    <property type="match status" value="1"/>
</dbReference>
<dbReference type="Pfam" id="PF05902">
    <property type="entry name" value="4_1_CTD"/>
    <property type="match status" value="1"/>
</dbReference>
<feature type="region of interest" description="Disordered" evidence="12">
    <location>
        <begin position="514"/>
        <end position="659"/>
    </location>
</feature>
<evidence type="ECO:0000256" key="9">
    <source>
        <dbReference type="ARBA" id="ARBA00032586"/>
    </source>
</evidence>
<feature type="compositionally biased region" description="Basic and acidic residues" evidence="12">
    <location>
        <begin position="461"/>
        <end position="501"/>
    </location>
</feature>
<feature type="domain" description="FERM" evidence="13">
    <location>
        <begin position="97"/>
        <end position="378"/>
    </location>
</feature>
<dbReference type="PANTHER" id="PTHR23280:SF24">
    <property type="entry name" value="BAND 4.1-LIKE PROTEIN 1"/>
    <property type="match status" value="1"/>
</dbReference>
<dbReference type="GO" id="GO:0003779">
    <property type="term" value="F:actin binding"/>
    <property type="evidence" value="ECO:0007669"/>
    <property type="project" value="UniProtKB-KW"/>
</dbReference>
<dbReference type="GO" id="GO:0031032">
    <property type="term" value="P:actomyosin structure organization"/>
    <property type="evidence" value="ECO:0007669"/>
    <property type="project" value="TreeGrafter"/>
</dbReference>
<dbReference type="GO" id="GO:0005198">
    <property type="term" value="F:structural molecule activity"/>
    <property type="evidence" value="ECO:0007669"/>
    <property type="project" value="InterPro"/>
</dbReference>
<gene>
    <name evidence="15" type="primary">EPB41L1</name>
</gene>
<dbReference type="PROSITE" id="PS00661">
    <property type="entry name" value="FERM_2"/>
    <property type="match status" value="1"/>
</dbReference>
<evidence type="ECO:0000256" key="3">
    <source>
        <dbReference type="ARBA" id="ARBA00022490"/>
    </source>
</evidence>
<feature type="compositionally biased region" description="Basic and acidic residues" evidence="12">
    <location>
        <begin position="38"/>
        <end position="50"/>
    </location>
</feature>
<dbReference type="InterPro" id="IPR019749">
    <property type="entry name" value="Band_41_domain"/>
</dbReference>
<dbReference type="SUPFAM" id="SSF54236">
    <property type="entry name" value="Ubiquitin-like"/>
    <property type="match status" value="1"/>
</dbReference>
<dbReference type="AlphaFoldDB" id="A0A9W2UJB1"/>
<dbReference type="InterPro" id="IPR014847">
    <property type="entry name" value="FA"/>
</dbReference>
<keyword evidence="14" id="KW-1185">Reference proteome</keyword>
<dbReference type="Proteomes" id="UP001165780">
    <property type="component" value="Unplaced"/>
</dbReference>
<dbReference type="FunFam" id="2.30.29.30:FF:000001">
    <property type="entry name" value="Erythrocyte membrane protein band 4.1"/>
    <property type="match status" value="1"/>
</dbReference>
<dbReference type="PROSITE" id="PS50057">
    <property type="entry name" value="FERM_3"/>
    <property type="match status" value="1"/>
</dbReference>
<sequence length="944" mass="104567">MTTETGPDSEVKKAQEETPQQPEAAAAATTPVTPAGHGHPEANSNEKHPPQQDTRPAEQSLDMEEKGYGEADGLSERTTPSRAQKSPQKIAKKYKSAICRVTLLDASEYECEVEKHGRGQVLFDLVCEHLNLLEKDYFGLTFCDADSQKNWLDPSKEIKKQIRSSPWSFAFTVKFYPPDPAQLTEDITRYYLCLQLRADIITGRLPCSFVTHALLGSYAVQAELGDYDAEEHVGNYVSELRFAPNQTRELEERIMELHKTYRGMTPGEAEIHFLENAKKLSMYGVDLHHAKDSEGIDIMLGVCANGLLIYRDRLRINRFAWPKILKISYKRSNFYIKIRPGEYEQFESTIGFKLPNHRSAKRLWKVCIEHHTFFRLVSPEPPPKGFLVMGSKFRYSGRTQAQTRQASALIDRPAPFFERSSSKRYTMSRSLDGAEFSRPASVSENHDAGPDGDKQEEDGESGGRRSEAEEGEVRTPTKIKELKPEQETTPRHKQEFLDKPEDVLLKHQASINELKRTLKEPNSKLIHRDRDWERERRLPSSPASPSPKGTPEKANEEGCTELELVSPDSGCETALEVATGGTGHNTSGDAVREEKHITSLAANPPGKGGRLRFASPSGPQRAGLREGSEEKVKPPRPKAPESDTGDEDQDQERDAVFLKDNHLAIERKCSSITVSSTSSLEAEVDFTVIGDYHGSAFEDFSRSLPELDRDKSDSETEGLVFSRDLSKGGPSQEDESGGIEDSPDRGACATPDMPQFEPVKTETMTVSSLAIRKKIEPEAVLQTRVTTVDSTQVDGTALGGKESITTAPSITTETISTTMENSLKSGKGAAAMIPGPQTVATEIRSLSPIIGKDVLTSTYGATAETLSTSTTTHVTKTVKGGFSETRIEKRIIITGDEDVDQDQALALAIKEAKLQHPDMLVTKAVVYRETDPSPEERDRKPQES</sequence>
<evidence type="ECO:0000259" key="13">
    <source>
        <dbReference type="PROSITE" id="PS50057"/>
    </source>
</evidence>
<dbReference type="Pfam" id="PF04382">
    <property type="entry name" value="SAB"/>
    <property type="match status" value="1"/>
</dbReference>
<dbReference type="Pfam" id="PF09379">
    <property type="entry name" value="FERM_N"/>
    <property type="match status" value="1"/>
</dbReference>
<feature type="region of interest" description="Disordered" evidence="12">
    <location>
        <begin position="706"/>
        <end position="755"/>
    </location>
</feature>
<feature type="compositionally biased region" description="Basic and acidic residues" evidence="12">
    <location>
        <begin position="623"/>
        <end position="641"/>
    </location>
</feature>
<dbReference type="GO" id="GO:0005938">
    <property type="term" value="C:cell cortex"/>
    <property type="evidence" value="ECO:0007669"/>
    <property type="project" value="UniProtKB-SubCell"/>
</dbReference>
<dbReference type="InterPro" id="IPR019748">
    <property type="entry name" value="FERM_central"/>
</dbReference>
<dbReference type="InterPro" id="IPR014352">
    <property type="entry name" value="FERM/acyl-CoA-bd_prot_sf"/>
</dbReference>
<dbReference type="InterPro" id="IPR000798">
    <property type="entry name" value="Ez/rad/moesin-like"/>
</dbReference>
<evidence type="ECO:0000256" key="1">
    <source>
        <dbReference type="ARBA" id="ARBA00004245"/>
    </source>
</evidence>
<dbReference type="PIRSF" id="PIRSF002304">
    <property type="entry name" value="Membrane_skeletal_4_1"/>
    <property type="match status" value="1"/>
</dbReference>
<proteinExistence type="predicted"/>
<dbReference type="InterPro" id="IPR018980">
    <property type="entry name" value="FERM_PH-like_C"/>
</dbReference>
<dbReference type="CDD" id="cd14473">
    <property type="entry name" value="FERM_B-lobe"/>
    <property type="match status" value="1"/>
</dbReference>
<feature type="compositionally biased region" description="Low complexity" evidence="12">
    <location>
        <begin position="17"/>
        <end position="35"/>
    </location>
</feature>
<dbReference type="InterPro" id="IPR019747">
    <property type="entry name" value="FERM_CS"/>
</dbReference>
<dbReference type="SMART" id="SM01196">
    <property type="entry name" value="FERM_C"/>
    <property type="match status" value="1"/>
</dbReference>
<comment type="function">
    <text evidence="10">Protein 4.1 is a major structural element of the erythrocyte membrane skeleton. It plays a key role in regulating membrane physical properties of mechanical stability and deformability by stabilizing spectrin-actin interaction. Recruits DLG1 to membranes. Required for dynein-dynactin complex and NUMA1 recruitment at the mitotic cell cortex during anaphase.</text>
</comment>
<dbReference type="InterPro" id="IPR018979">
    <property type="entry name" value="FERM_N"/>
</dbReference>
<dbReference type="RefSeq" id="XP_053746255.1">
    <property type="nucleotide sequence ID" value="XM_053890280.1"/>
</dbReference>
<dbReference type="GO" id="GO:0030866">
    <property type="term" value="P:cortical actin cytoskeleton organization"/>
    <property type="evidence" value="ECO:0007669"/>
    <property type="project" value="InterPro"/>
</dbReference>
<dbReference type="SMART" id="SM01195">
    <property type="entry name" value="FA"/>
    <property type="match status" value="1"/>
</dbReference>
<evidence type="ECO:0000256" key="8">
    <source>
        <dbReference type="ARBA" id="ARBA00030419"/>
    </source>
</evidence>
<evidence type="ECO:0000256" key="4">
    <source>
        <dbReference type="ARBA" id="ARBA00022553"/>
    </source>
</evidence>
<dbReference type="CDD" id="cd13184">
    <property type="entry name" value="FERM_C_4_1_family"/>
    <property type="match status" value="1"/>
</dbReference>
<dbReference type="Gene3D" id="2.30.29.30">
    <property type="entry name" value="Pleckstrin-homology domain (PH domain)/Phosphotyrosine-binding domain (PTB)"/>
    <property type="match status" value="1"/>
</dbReference>
<dbReference type="CTD" id="2036"/>
<evidence type="ECO:0000313" key="14">
    <source>
        <dbReference type="Proteomes" id="UP001165780"/>
    </source>
</evidence>
<dbReference type="Pfam" id="PF08736">
    <property type="entry name" value="FA"/>
    <property type="match status" value="1"/>
</dbReference>
<dbReference type="SUPFAM" id="SSF50729">
    <property type="entry name" value="PH domain-like"/>
    <property type="match status" value="1"/>
</dbReference>
<dbReference type="PROSITE" id="PS00660">
    <property type="entry name" value="FERM_1"/>
    <property type="match status" value="1"/>
</dbReference>
<feature type="region of interest" description="Disordered" evidence="12">
    <location>
        <begin position="1"/>
        <end position="88"/>
    </location>
</feature>
<evidence type="ECO:0000313" key="15">
    <source>
        <dbReference type="RefSeq" id="XP_053746255.1"/>
    </source>
</evidence>
<dbReference type="FunFam" id="3.10.20.90:FF:000002">
    <property type="entry name" value="Erythrocyte protein band 4.1-like 3"/>
    <property type="match status" value="1"/>
</dbReference>
<dbReference type="InterPro" id="IPR008379">
    <property type="entry name" value="Band_4.1_C"/>
</dbReference>
<dbReference type="GO" id="GO:0005886">
    <property type="term" value="C:plasma membrane"/>
    <property type="evidence" value="ECO:0007669"/>
    <property type="project" value="TreeGrafter"/>
</dbReference>
<feature type="compositionally biased region" description="Basic and acidic residues" evidence="12">
    <location>
        <begin position="444"/>
        <end position="453"/>
    </location>
</feature>
<feature type="compositionally biased region" description="Basic and acidic residues" evidence="12">
    <location>
        <begin position="514"/>
        <end position="538"/>
    </location>
</feature>
<dbReference type="InterPro" id="IPR035963">
    <property type="entry name" value="FERM_2"/>
</dbReference>
<dbReference type="FunFam" id="1.20.80.10:FF:000001">
    <property type="entry name" value="Erythrocyte membrane protein band 4.1"/>
    <property type="match status" value="1"/>
</dbReference>
<organism evidence="14 15">
    <name type="scientific">Panthera pardus</name>
    <name type="common">Leopard</name>
    <name type="synonym">Felis pardus</name>
    <dbReference type="NCBI Taxonomy" id="9691"/>
    <lineage>
        <taxon>Eukaryota</taxon>
        <taxon>Metazoa</taxon>
        <taxon>Chordata</taxon>
        <taxon>Craniata</taxon>
        <taxon>Vertebrata</taxon>
        <taxon>Euteleostomi</taxon>
        <taxon>Mammalia</taxon>
        <taxon>Eutheria</taxon>
        <taxon>Laurasiatheria</taxon>
        <taxon>Carnivora</taxon>
        <taxon>Feliformia</taxon>
        <taxon>Felidae</taxon>
        <taxon>Pantherinae</taxon>
        <taxon>Panthera</taxon>
    </lineage>
</organism>
<dbReference type="GeneID" id="109272497"/>
<dbReference type="Gene3D" id="1.20.80.10">
    <property type="match status" value="1"/>
</dbReference>
<reference evidence="15" key="1">
    <citation type="submission" date="2025-08" db="UniProtKB">
        <authorList>
            <consortium name="RefSeq"/>
        </authorList>
    </citation>
    <scope>IDENTIFICATION</scope>
    <source>
        <tissue evidence="15">Whole blood</tissue>
    </source>
</reference>
<dbReference type="InterPro" id="IPR000299">
    <property type="entry name" value="FERM_domain"/>
</dbReference>